<evidence type="ECO:0000313" key="2">
    <source>
        <dbReference type="EMBL" id="OPA86750.1"/>
    </source>
</evidence>
<accession>A0A1T2Y3H5</accession>
<dbReference type="Pfam" id="PF12385">
    <property type="entry name" value="Peptidase_C70"/>
    <property type="match status" value="1"/>
</dbReference>
<evidence type="ECO:0000256" key="1">
    <source>
        <dbReference type="SAM" id="MobiDB-lite"/>
    </source>
</evidence>
<feature type="compositionally biased region" description="Polar residues" evidence="1">
    <location>
        <begin position="1"/>
        <end position="14"/>
    </location>
</feature>
<proteinExistence type="predicted"/>
<dbReference type="InterPro" id="IPR022118">
    <property type="entry name" value="Peptidase_C70_AvrRpt2"/>
</dbReference>
<reference evidence="2 3" key="1">
    <citation type="submission" date="2016-12" db="EMBL/GenBank/DDBJ databases">
        <title>Draft genome sequences of seven strains of Pseudomonas fluorescens that produce 4-formylaminooxyvinylglycine.</title>
        <authorList>
            <person name="Okrent R.A."/>
            <person name="Manning V.A."/>
            <person name="Trippe K.M."/>
        </authorList>
    </citation>
    <scope>NUCLEOTIDE SEQUENCE [LARGE SCALE GENOMIC DNA]</scope>
    <source>
        <strain evidence="2 3">P5A</strain>
    </source>
</reference>
<gene>
    <name evidence="2" type="ORF">BFW87_24520</name>
</gene>
<organism evidence="2 3">
    <name type="scientific">Pseudomonas fluorescens</name>
    <dbReference type="NCBI Taxonomy" id="294"/>
    <lineage>
        <taxon>Bacteria</taxon>
        <taxon>Pseudomonadati</taxon>
        <taxon>Pseudomonadota</taxon>
        <taxon>Gammaproteobacteria</taxon>
        <taxon>Pseudomonadales</taxon>
        <taxon>Pseudomonadaceae</taxon>
        <taxon>Pseudomonas</taxon>
    </lineage>
</organism>
<evidence type="ECO:0008006" key="4">
    <source>
        <dbReference type="Google" id="ProtNLM"/>
    </source>
</evidence>
<dbReference type="Proteomes" id="UP000190965">
    <property type="component" value="Unassembled WGS sequence"/>
</dbReference>
<sequence length="203" mass="21873">MAKFNENNELNTPQGDKVTLRGGGRHDAGSSSKSAPQDPTYFDPLPGHRQTRMADCWYAAMKMVLQGKYGEEYKPSGETVTKARGLPLLGKKLSFGSREGLQIMEDNGFVGVGHKIVPEDSGSIGNLLDRHGPFIVMGSFDLLSLGHAVVVVGVDHPSQQICVQDPAKKNAAPEWLPLDYLKNTHRSSGSDNIDVNSAIALSA</sequence>
<protein>
    <recommendedName>
        <fullName evidence="4">Peptidase C39-like domain-containing protein</fullName>
    </recommendedName>
</protein>
<dbReference type="Gene3D" id="3.90.70.10">
    <property type="entry name" value="Cysteine proteinases"/>
    <property type="match status" value="1"/>
</dbReference>
<evidence type="ECO:0000313" key="3">
    <source>
        <dbReference type="Proteomes" id="UP000190965"/>
    </source>
</evidence>
<comment type="caution">
    <text evidence="2">The sequence shown here is derived from an EMBL/GenBank/DDBJ whole genome shotgun (WGS) entry which is preliminary data.</text>
</comment>
<dbReference type="EMBL" id="MSDF01000050">
    <property type="protein sequence ID" value="OPA86750.1"/>
    <property type="molecule type" value="Genomic_DNA"/>
</dbReference>
<dbReference type="AlphaFoldDB" id="A0A1T2Y3H5"/>
<name>A0A1T2Y3H5_PSEFL</name>
<feature type="region of interest" description="Disordered" evidence="1">
    <location>
        <begin position="1"/>
        <end position="46"/>
    </location>
</feature>